<dbReference type="InterPro" id="IPR006764">
    <property type="entry name" value="SAM_dep_MeTrfase_SAV2177_type"/>
</dbReference>
<feature type="compositionally biased region" description="Basic and acidic residues" evidence="1">
    <location>
        <begin position="1"/>
        <end position="11"/>
    </location>
</feature>
<keyword evidence="2" id="KW-0489">Methyltransferase</keyword>
<sequence length="307" mass="33277">MLRPNRYDTDGKGQVAVGNPDTWTADEADFPAWQESAAGRVTPVELKTDVAHSARMYDYFLGGKDNFPADRAAAQQALAVFPEIPLAARINRAFLHNATRYAVESGIRQFLDVGTGIPTRPNLHEIAQGIAPESRVVYVDNDPIVLAHARALLTSSPRGRTAYVDEDLRDPGRILASEDLRETLDLTRPVALSLIAVLHFLSKDEQREVVGELVAAVPSGSTLALTHGTSDYDPEHAERLAAVYRAQGINITTRTRAQVEELLDGLDLIGPGVREIHLWTADGSPVEFTAEAAAAGRAIYAAVGRKP</sequence>
<dbReference type="InterPro" id="IPR029063">
    <property type="entry name" value="SAM-dependent_MTases_sf"/>
</dbReference>
<dbReference type="Proteomes" id="UP000604475">
    <property type="component" value="Unassembled WGS sequence"/>
</dbReference>
<evidence type="ECO:0000256" key="1">
    <source>
        <dbReference type="SAM" id="MobiDB-lite"/>
    </source>
</evidence>
<accession>A0A937RHD4</accession>
<feature type="region of interest" description="Disordered" evidence="1">
    <location>
        <begin position="1"/>
        <end position="21"/>
    </location>
</feature>
<dbReference type="SUPFAM" id="SSF53335">
    <property type="entry name" value="S-adenosyl-L-methionine-dependent methyltransferases"/>
    <property type="match status" value="1"/>
</dbReference>
<dbReference type="GO" id="GO:0008168">
    <property type="term" value="F:methyltransferase activity"/>
    <property type="evidence" value="ECO:0007669"/>
    <property type="project" value="UniProtKB-KW"/>
</dbReference>
<keyword evidence="2" id="KW-0808">Transferase</keyword>
<keyword evidence="3" id="KW-1185">Reference proteome</keyword>
<dbReference type="GO" id="GO:0032259">
    <property type="term" value="P:methylation"/>
    <property type="evidence" value="ECO:0007669"/>
    <property type="project" value="UniProtKB-KW"/>
</dbReference>
<comment type="caution">
    <text evidence="2">The sequence shown here is derived from an EMBL/GenBank/DDBJ whole genome shotgun (WGS) entry which is preliminary data.</text>
</comment>
<evidence type="ECO:0000313" key="2">
    <source>
        <dbReference type="EMBL" id="MBL7630232.1"/>
    </source>
</evidence>
<dbReference type="Gene3D" id="3.40.50.150">
    <property type="entry name" value="Vaccinia Virus protein VP39"/>
    <property type="match status" value="1"/>
</dbReference>
<dbReference type="PIRSF" id="PIRSF017393">
    <property type="entry name" value="MTase_SAV2177"/>
    <property type="match status" value="1"/>
</dbReference>
<dbReference type="AlphaFoldDB" id="A0A937RHD4"/>
<dbReference type="Pfam" id="PF04672">
    <property type="entry name" value="Methyltransf_19"/>
    <property type="match status" value="1"/>
</dbReference>
<evidence type="ECO:0000313" key="3">
    <source>
        <dbReference type="Proteomes" id="UP000604475"/>
    </source>
</evidence>
<gene>
    <name evidence="2" type="ORF">I7412_24325</name>
</gene>
<organism evidence="2 3">
    <name type="scientific">Frankia nepalensis</name>
    <dbReference type="NCBI Taxonomy" id="1836974"/>
    <lineage>
        <taxon>Bacteria</taxon>
        <taxon>Bacillati</taxon>
        <taxon>Actinomycetota</taxon>
        <taxon>Actinomycetes</taxon>
        <taxon>Frankiales</taxon>
        <taxon>Frankiaceae</taxon>
        <taxon>Frankia</taxon>
    </lineage>
</organism>
<dbReference type="EMBL" id="JAEACQ010000244">
    <property type="protein sequence ID" value="MBL7630232.1"/>
    <property type="molecule type" value="Genomic_DNA"/>
</dbReference>
<name>A0A937RHD4_9ACTN</name>
<proteinExistence type="predicted"/>
<reference evidence="2" key="1">
    <citation type="submission" date="2020-12" db="EMBL/GenBank/DDBJ databases">
        <title>Genomic characterization of non-nitrogen-fixing Frankia strains.</title>
        <authorList>
            <person name="Carlos-Shanley C."/>
            <person name="Guerra T."/>
            <person name="Hahn D."/>
        </authorList>
    </citation>
    <scope>NUCLEOTIDE SEQUENCE</scope>
    <source>
        <strain evidence="2">CN6</strain>
    </source>
</reference>
<protein>
    <submittedName>
        <fullName evidence="2">SAM-dependent methyltransferase</fullName>
    </submittedName>
</protein>